<sequence length="66" mass="7091">MRSRSPLWCEQRFAGLLRDQCSHTIQHASSGVNFLPLTGITPAASLSDTSGSPSCLIYAIVGHDEC</sequence>
<name>A0A330LA07_9BACT</name>
<proteinExistence type="predicted"/>
<accession>A0A330LA07</accession>
<dbReference type="EMBL" id="OUNR01000022">
    <property type="protein sequence ID" value="SPP66829.1"/>
    <property type="molecule type" value="Genomic_DNA"/>
</dbReference>
<gene>
    <name evidence="1" type="ORF">NITLEN_90084</name>
</gene>
<reference evidence="2" key="1">
    <citation type="submission" date="2018-04" db="EMBL/GenBank/DDBJ databases">
        <authorList>
            <person name="Lucker S."/>
            <person name="Sakoula D."/>
        </authorList>
    </citation>
    <scope>NUCLEOTIDE SEQUENCE [LARGE SCALE GENOMIC DNA]</scope>
</reference>
<evidence type="ECO:0000313" key="1">
    <source>
        <dbReference type="EMBL" id="SPP66829.1"/>
    </source>
</evidence>
<dbReference type="AlphaFoldDB" id="A0A330LA07"/>
<evidence type="ECO:0000313" key="2">
    <source>
        <dbReference type="Proteomes" id="UP000248168"/>
    </source>
</evidence>
<dbReference type="Proteomes" id="UP000248168">
    <property type="component" value="Unassembled WGS sequence"/>
</dbReference>
<dbReference type="InParanoid" id="A0A330LA07"/>
<organism evidence="1 2">
    <name type="scientific">Nitrospira lenta</name>
    <dbReference type="NCBI Taxonomy" id="1436998"/>
    <lineage>
        <taxon>Bacteria</taxon>
        <taxon>Pseudomonadati</taxon>
        <taxon>Nitrospirota</taxon>
        <taxon>Nitrospiria</taxon>
        <taxon>Nitrospirales</taxon>
        <taxon>Nitrospiraceae</taxon>
        <taxon>Nitrospira</taxon>
    </lineage>
</organism>
<keyword evidence="2" id="KW-1185">Reference proteome</keyword>
<protein>
    <submittedName>
        <fullName evidence="1">Uncharacterized protein</fullName>
    </submittedName>
</protein>